<dbReference type="InterPro" id="IPR014729">
    <property type="entry name" value="Rossmann-like_a/b/a_fold"/>
</dbReference>
<dbReference type="Pfam" id="PF00582">
    <property type="entry name" value="Usp"/>
    <property type="match status" value="2"/>
</dbReference>
<evidence type="ECO:0000256" key="1">
    <source>
        <dbReference type="ARBA" id="ARBA00008791"/>
    </source>
</evidence>
<keyword evidence="4" id="KW-1185">Reference proteome</keyword>
<evidence type="ECO:0000259" key="2">
    <source>
        <dbReference type="Pfam" id="PF00582"/>
    </source>
</evidence>
<dbReference type="PANTHER" id="PTHR46268:SF15">
    <property type="entry name" value="UNIVERSAL STRESS PROTEIN HP_0031"/>
    <property type="match status" value="1"/>
</dbReference>
<feature type="domain" description="UspA" evidence="2">
    <location>
        <begin position="5"/>
        <end position="136"/>
    </location>
</feature>
<dbReference type="PRINTS" id="PR01438">
    <property type="entry name" value="UNVRSLSTRESS"/>
</dbReference>
<dbReference type="Gene3D" id="1.25.40.10">
    <property type="entry name" value="Tetratricopeptide repeat domain"/>
    <property type="match status" value="1"/>
</dbReference>
<comment type="caution">
    <text evidence="3">The sequence shown here is derived from an EMBL/GenBank/DDBJ whole genome shotgun (WGS) entry which is preliminary data.</text>
</comment>
<dbReference type="Proteomes" id="UP001597532">
    <property type="component" value="Unassembled WGS sequence"/>
</dbReference>
<protein>
    <submittedName>
        <fullName evidence="3">Universal stress protein</fullName>
    </submittedName>
</protein>
<reference evidence="4" key="1">
    <citation type="journal article" date="2019" name="Int. J. Syst. Evol. Microbiol.">
        <title>The Global Catalogue of Microorganisms (GCM) 10K type strain sequencing project: providing services to taxonomists for standard genome sequencing and annotation.</title>
        <authorList>
            <consortium name="The Broad Institute Genomics Platform"/>
            <consortium name="The Broad Institute Genome Sequencing Center for Infectious Disease"/>
            <person name="Wu L."/>
            <person name="Ma J."/>
        </authorList>
    </citation>
    <scope>NUCLEOTIDE SEQUENCE [LARGE SCALE GENOMIC DNA]</scope>
    <source>
        <strain evidence="4">KCTC 52924</strain>
    </source>
</reference>
<dbReference type="InterPro" id="IPR006015">
    <property type="entry name" value="Universal_stress_UspA"/>
</dbReference>
<evidence type="ECO:0000313" key="3">
    <source>
        <dbReference type="EMBL" id="MFD2791809.1"/>
    </source>
</evidence>
<organism evidence="3 4">
    <name type="scientific">Arenibacter antarcticus</name>
    <dbReference type="NCBI Taxonomy" id="2040469"/>
    <lineage>
        <taxon>Bacteria</taxon>
        <taxon>Pseudomonadati</taxon>
        <taxon>Bacteroidota</taxon>
        <taxon>Flavobacteriia</taxon>
        <taxon>Flavobacteriales</taxon>
        <taxon>Flavobacteriaceae</taxon>
        <taxon>Arenibacter</taxon>
    </lineage>
</organism>
<dbReference type="EMBL" id="JBHUOK010000034">
    <property type="protein sequence ID" value="MFD2791809.1"/>
    <property type="molecule type" value="Genomic_DNA"/>
</dbReference>
<accession>A0ABW5VKT7</accession>
<dbReference type="SUPFAM" id="SSF48452">
    <property type="entry name" value="TPR-like"/>
    <property type="match status" value="1"/>
</dbReference>
<comment type="similarity">
    <text evidence="1">Belongs to the universal stress protein A family.</text>
</comment>
<dbReference type="RefSeq" id="WP_251808676.1">
    <property type="nucleotide sequence ID" value="NZ_CP166679.1"/>
</dbReference>
<dbReference type="InterPro" id="IPR006016">
    <property type="entry name" value="UspA"/>
</dbReference>
<dbReference type="SUPFAM" id="SSF52402">
    <property type="entry name" value="Adenine nucleotide alpha hydrolases-like"/>
    <property type="match status" value="2"/>
</dbReference>
<sequence length="386" mass="43851">MKQLEKILVPIDINGDYSEQLNTAIKIAHVYNSEIIIVHVLSEEAGSGSISMRKMLLDSVLESLNKINDTLKKERIITKDPIIKHGKLIENILKVATKQDVNLIVAGSGYRLKDKGHKLGNNAEKLMRYSHIPVWVATTKTESKISNIICPVDFSEPARGALNNAISLAGDFNATLRVLGVVEPVLNLSPRYQLDDLEEENTRRMQQLEKEMGDFLKDFDFAGIDYVVDIYAGNVPMTILNMIKKHNHDLLIMGTTGRSGLKRVLMGSVTNKVTRELPCSFITTKSKDILHLRFYNEVKEIETHFKKGVKLADKGEHKGAIREFTACLRINTMYIPAIYKLSEVYKLMGDEAKAIYYDNMAKELLTRLWDEKLEEKIRKHYKSSLK</sequence>
<name>A0ABW5VKT7_9FLAO</name>
<feature type="domain" description="UspA" evidence="2">
    <location>
        <begin position="146"/>
        <end position="282"/>
    </location>
</feature>
<dbReference type="Gene3D" id="3.40.50.620">
    <property type="entry name" value="HUPs"/>
    <property type="match status" value="2"/>
</dbReference>
<proteinExistence type="inferred from homology"/>
<dbReference type="InterPro" id="IPR011990">
    <property type="entry name" value="TPR-like_helical_dom_sf"/>
</dbReference>
<dbReference type="CDD" id="cd00293">
    <property type="entry name" value="USP-like"/>
    <property type="match status" value="2"/>
</dbReference>
<evidence type="ECO:0000313" key="4">
    <source>
        <dbReference type="Proteomes" id="UP001597532"/>
    </source>
</evidence>
<gene>
    <name evidence="3" type="ORF">ACFS1K_18725</name>
</gene>
<dbReference type="PANTHER" id="PTHR46268">
    <property type="entry name" value="STRESS RESPONSE PROTEIN NHAX"/>
    <property type="match status" value="1"/>
</dbReference>